<proteinExistence type="predicted"/>
<name>A0A1K0IGP2_CUPNE</name>
<evidence type="ECO:0000313" key="1">
    <source>
        <dbReference type="EMBL" id="SCU76124.1"/>
    </source>
</evidence>
<gene>
    <name evidence="1" type="ORF">CNECB9_2770032</name>
</gene>
<dbReference type="EMBL" id="FMSH01000198">
    <property type="protein sequence ID" value="SCU76124.1"/>
    <property type="molecule type" value="Genomic_DNA"/>
</dbReference>
<dbReference type="AlphaFoldDB" id="A0A1K0IGP2"/>
<organism evidence="1">
    <name type="scientific">Cupriavidus necator</name>
    <name type="common">Alcaligenes eutrophus</name>
    <name type="synonym">Ralstonia eutropha</name>
    <dbReference type="NCBI Taxonomy" id="106590"/>
    <lineage>
        <taxon>Bacteria</taxon>
        <taxon>Pseudomonadati</taxon>
        <taxon>Pseudomonadota</taxon>
        <taxon>Betaproteobacteria</taxon>
        <taxon>Burkholderiales</taxon>
        <taxon>Burkholderiaceae</taxon>
        <taxon>Cupriavidus</taxon>
    </lineage>
</organism>
<evidence type="ECO:0008006" key="2">
    <source>
        <dbReference type="Google" id="ProtNLM"/>
    </source>
</evidence>
<reference evidence="1" key="1">
    <citation type="submission" date="2016-09" db="EMBL/GenBank/DDBJ databases">
        <authorList>
            <person name="Capua I."/>
            <person name="De Benedictis P."/>
            <person name="Joannis T."/>
            <person name="Lombin L.H."/>
            <person name="Cattoli G."/>
        </authorList>
    </citation>
    <scope>NUCLEOTIDE SEQUENCE</scope>
    <source>
        <strain evidence="1">B9</strain>
    </source>
</reference>
<protein>
    <recommendedName>
        <fullName evidence="2">Sulfite exporter TauE/SafE family protein</fullName>
    </recommendedName>
</protein>
<accession>A0A1K0IGP2</accession>
<sequence>MDSTLLIVIAGAAVAGFVQGLSGFAFGMVAMSFWAWAIEPQLVPVLMARAS</sequence>